<evidence type="ECO:0000313" key="2">
    <source>
        <dbReference type="EMBL" id="AEE17879.1"/>
    </source>
</evidence>
<sequence length="121" mass="13193">MKLSQFLKLTAGFTALALGLVGAVLPVWPTTPFVLLALGCFSATPALQSKILKIGFFREYYESYTRKTGLRRRTIAGSLIFLWGMLTVSAVLIRKLPVCLLLAAVGAAVTVHILWIAKKRG</sequence>
<dbReference type="KEGG" id="tbe:Trebr_2473"/>
<evidence type="ECO:0008006" key="4">
    <source>
        <dbReference type="Google" id="ProtNLM"/>
    </source>
</evidence>
<organism evidence="2 3">
    <name type="scientific">Treponema brennaborense (strain DSM 12168 / CIP 105900 / DD5/3)</name>
    <dbReference type="NCBI Taxonomy" id="906968"/>
    <lineage>
        <taxon>Bacteria</taxon>
        <taxon>Pseudomonadati</taxon>
        <taxon>Spirochaetota</taxon>
        <taxon>Spirochaetia</taxon>
        <taxon>Spirochaetales</taxon>
        <taxon>Treponemataceae</taxon>
        <taxon>Treponema</taxon>
    </lineage>
</organism>
<keyword evidence="3" id="KW-1185">Reference proteome</keyword>
<dbReference type="STRING" id="906968.Trebr_2473"/>
<dbReference type="AlphaFoldDB" id="F4LNC1"/>
<feature type="transmembrane region" description="Helical" evidence="1">
    <location>
        <begin position="99"/>
        <end position="117"/>
    </location>
</feature>
<dbReference type="EMBL" id="CP002696">
    <property type="protein sequence ID" value="AEE17879.1"/>
    <property type="molecule type" value="Genomic_DNA"/>
</dbReference>
<dbReference type="PANTHER" id="PTHR35813:SF1">
    <property type="entry name" value="INNER MEMBRANE PROTEIN YBAN"/>
    <property type="match status" value="1"/>
</dbReference>
<evidence type="ECO:0000256" key="1">
    <source>
        <dbReference type="SAM" id="Phobius"/>
    </source>
</evidence>
<reference evidence="3" key="1">
    <citation type="submission" date="2011-04" db="EMBL/GenBank/DDBJ databases">
        <title>The complete genome of Treponema brennaborense DSM 12168.</title>
        <authorList>
            <person name="Lucas S."/>
            <person name="Han J."/>
            <person name="Lapidus A."/>
            <person name="Bruce D."/>
            <person name="Goodwin L."/>
            <person name="Pitluck S."/>
            <person name="Peters L."/>
            <person name="Kyrpides N."/>
            <person name="Mavromatis K."/>
            <person name="Ivanova N."/>
            <person name="Mikhailova N."/>
            <person name="Pagani I."/>
            <person name="Teshima H."/>
            <person name="Detter J.C."/>
            <person name="Tapia R."/>
            <person name="Han C."/>
            <person name="Land M."/>
            <person name="Hauser L."/>
            <person name="Markowitz V."/>
            <person name="Cheng J.-F."/>
            <person name="Hugenholtz P."/>
            <person name="Woyke T."/>
            <person name="Wu D."/>
            <person name="Gronow S."/>
            <person name="Wellnitz S."/>
            <person name="Brambilla E."/>
            <person name="Klenk H.-P."/>
            <person name="Eisen J.A."/>
        </authorList>
    </citation>
    <scope>NUCLEOTIDE SEQUENCE [LARGE SCALE GENOMIC DNA]</scope>
    <source>
        <strain evidence="3">DSM 12168 / CIP 105900 / DD5/3</strain>
    </source>
</reference>
<name>F4LNC1_TREBD</name>
<dbReference type="InterPro" id="IPR007401">
    <property type="entry name" value="DUF454"/>
</dbReference>
<dbReference type="GO" id="GO:0005886">
    <property type="term" value="C:plasma membrane"/>
    <property type="evidence" value="ECO:0007669"/>
    <property type="project" value="TreeGrafter"/>
</dbReference>
<accession>F4LNC1</accession>
<dbReference type="Pfam" id="PF04304">
    <property type="entry name" value="DUF454"/>
    <property type="match status" value="1"/>
</dbReference>
<evidence type="ECO:0000313" key="3">
    <source>
        <dbReference type="Proteomes" id="UP000006546"/>
    </source>
</evidence>
<gene>
    <name evidence="2" type="ordered locus">Trebr_2473</name>
</gene>
<proteinExistence type="predicted"/>
<dbReference type="RefSeq" id="WP_013759580.1">
    <property type="nucleotide sequence ID" value="NC_015500.1"/>
</dbReference>
<keyword evidence="1" id="KW-0472">Membrane</keyword>
<dbReference type="PANTHER" id="PTHR35813">
    <property type="entry name" value="INNER MEMBRANE PROTEIN YBAN"/>
    <property type="match status" value="1"/>
</dbReference>
<feature type="transmembrane region" description="Helical" evidence="1">
    <location>
        <begin position="73"/>
        <end position="93"/>
    </location>
</feature>
<dbReference type="Proteomes" id="UP000006546">
    <property type="component" value="Chromosome"/>
</dbReference>
<dbReference type="HOGENOM" id="CLU_113299_2_0_12"/>
<keyword evidence="1" id="KW-0812">Transmembrane</keyword>
<protein>
    <recommendedName>
        <fullName evidence="4">Inner membrane protein YbaN</fullName>
    </recommendedName>
</protein>
<dbReference type="eggNOG" id="COG2832">
    <property type="taxonomic scope" value="Bacteria"/>
</dbReference>
<keyword evidence="1" id="KW-1133">Transmembrane helix</keyword>